<dbReference type="InterPro" id="IPR029044">
    <property type="entry name" value="Nucleotide-diphossugar_trans"/>
</dbReference>
<dbReference type="EC" id="2.7.7.60" evidence="3"/>
<dbReference type="FunFam" id="3.90.550.10:FF:000003">
    <property type="entry name" value="2-C-methyl-D-erythritol 4-phosphate cytidylyltransferase"/>
    <property type="match status" value="1"/>
</dbReference>
<dbReference type="EMBL" id="CYXO01000003">
    <property type="protein sequence ID" value="CUM81766.1"/>
    <property type="molecule type" value="Genomic_DNA"/>
</dbReference>
<evidence type="ECO:0000256" key="1">
    <source>
        <dbReference type="ARBA" id="ARBA00022679"/>
    </source>
</evidence>
<proteinExistence type="predicted"/>
<organism evidence="3 4">
    <name type="scientific">Dorea longicatena</name>
    <dbReference type="NCBI Taxonomy" id="88431"/>
    <lineage>
        <taxon>Bacteria</taxon>
        <taxon>Bacillati</taxon>
        <taxon>Bacillota</taxon>
        <taxon>Clostridia</taxon>
        <taxon>Lachnospirales</taxon>
        <taxon>Lachnospiraceae</taxon>
        <taxon>Dorea</taxon>
    </lineage>
</organism>
<protein>
    <submittedName>
        <fullName evidence="3">Putative 2-C-methyl-D-erythritol 4-phosphate cytidylyltransferase 2</fullName>
        <ecNumber evidence="3">2.7.7.60</ecNumber>
    </submittedName>
</protein>
<dbReference type="GO" id="GO:0005829">
    <property type="term" value="C:cytosol"/>
    <property type="evidence" value="ECO:0007669"/>
    <property type="project" value="TreeGrafter"/>
</dbReference>
<evidence type="ECO:0000256" key="2">
    <source>
        <dbReference type="ARBA" id="ARBA00022695"/>
    </source>
</evidence>
<keyword evidence="1 3" id="KW-0808">Transferase</keyword>
<dbReference type="InterPro" id="IPR034683">
    <property type="entry name" value="IspD/TarI"/>
</dbReference>
<dbReference type="Gene3D" id="3.90.550.10">
    <property type="entry name" value="Spore Coat Polysaccharide Biosynthesis Protein SpsA, Chain A"/>
    <property type="match status" value="1"/>
</dbReference>
<dbReference type="RefSeq" id="WP_055213678.1">
    <property type="nucleotide sequence ID" value="NZ_CYXO01000003.1"/>
</dbReference>
<dbReference type="GO" id="GO:0050518">
    <property type="term" value="F:2-C-methyl-D-erythritol 4-phosphate cytidylyltransferase activity"/>
    <property type="evidence" value="ECO:0007669"/>
    <property type="project" value="UniProtKB-EC"/>
</dbReference>
<dbReference type="AlphaFoldDB" id="A0A173RVJ7"/>
<keyword evidence="2 3" id="KW-0548">Nucleotidyltransferase</keyword>
<dbReference type="Proteomes" id="UP000095597">
    <property type="component" value="Unassembled WGS sequence"/>
</dbReference>
<reference evidence="3 4" key="1">
    <citation type="submission" date="2015-09" db="EMBL/GenBank/DDBJ databases">
        <authorList>
            <consortium name="Pathogen Informatics"/>
        </authorList>
    </citation>
    <scope>NUCLEOTIDE SEQUENCE [LARGE SCALE GENOMIC DNA]</scope>
    <source>
        <strain evidence="3 4">2789STDY5834961</strain>
    </source>
</reference>
<gene>
    <name evidence="3" type="primary">ispD2_1</name>
    <name evidence="3" type="ORF">ERS852573_00670</name>
</gene>
<dbReference type="PANTHER" id="PTHR43015:SF1">
    <property type="entry name" value="D-RIBITOL-5-PHOSPHATE CYTIDYLYLTRANSFERASE"/>
    <property type="match status" value="1"/>
</dbReference>
<dbReference type="CDD" id="cd02516">
    <property type="entry name" value="CDP-ME_synthetase"/>
    <property type="match status" value="1"/>
</dbReference>
<evidence type="ECO:0000313" key="4">
    <source>
        <dbReference type="Proteomes" id="UP000095597"/>
    </source>
</evidence>
<dbReference type="PANTHER" id="PTHR43015">
    <property type="entry name" value="D-RIBITOL-5-PHOSPHATE CYTIDYLYLTRANSFERASE"/>
    <property type="match status" value="1"/>
</dbReference>
<dbReference type="OrthoDB" id="9806837at2"/>
<dbReference type="SUPFAM" id="SSF53448">
    <property type="entry name" value="Nucleotide-diphospho-sugar transferases"/>
    <property type="match status" value="1"/>
</dbReference>
<evidence type="ECO:0000313" key="3">
    <source>
        <dbReference type="EMBL" id="CUM81766.1"/>
    </source>
</evidence>
<sequence>MNIVVLTAAGSGTRMHQDIPKQFIHVDNKPIIVYTMEAFENHPSIDAIVVVTLESWKEVLYAYAKQFNISKLKIVVDGGSTGQESIYNGLKAAEKVYGTDGNTIIIHDGNRPLVSNEIISDALATYKQWGSAVAAIPCVEAVFSSEDGIHAKNSIPREELFRTQTPHVYDLKKLLWAHEEAKKKNITNTAASCDLMYKLGEEVYFSRGTEENFKITTVNDLTMFKAMLKTRRDEWIK</sequence>
<accession>A0A173RVJ7</accession>
<dbReference type="Pfam" id="PF01128">
    <property type="entry name" value="IspD"/>
    <property type="match status" value="1"/>
</dbReference>
<name>A0A173RVJ7_9FIRM</name>